<sequence>MVSTPTVAGAVLGLAIQLYCNGMRKLPLMRHPWEHVLFMGIGAYAINELVAWEYRTEAALEKKKAELLRINKNRPVESLPRIF</sequence>
<dbReference type="PANTHER" id="PTHR36052:SF1">
    <property type="entry name" value="EXCITATORY AMINO ACID TRANSPORTER"/>
    <property type="match status" value="1"/>
</dbReference>
<dbReference type="OrthoDB" id="523796at2759"/>
<organism evidence="2">
    <name type="scientific">Selaginella moellendorffii</name>
    <name type="common">Spikemoss</name>
    <dbReference type="NCBI Taxonomy" id="88036"/>
    <lineage>
        <taxon>Eukaryota</taxon>
        <taxon>Viridiplantae</taxon>
        <taxon>Streptophyta</taxon>
        <taxon>Embryophyta</taxon>
        <taxon>Tracheophyta</taxon>
        <taxon>Lycopodiopsida</taxon>
        <taxon>Selaginellales</taxon>
        <taxon>Selaginellaceae</taxon>
        <taxon>Selaginella</taxon>
    </lineage>
</organism>
<dbReference type="EMBL" id="GL377584">
    <property type="protein sequence ID" value="EFJ26709.1"/>
    <property type="molecule type" value="Genomic_DNA"/>
</dbReference>
<name>D8RND9_SELML</name>
<protein>
    <submittedName>
        <fullName evidence="1">Uncharacterized protein</fullName>
    </submittedName>
</protein>
<gene>
    <name evidence="1" type="ORF">SELMODRAFT_97190</name>
</gene>
<dbReference type="Proteomes" id="UP000001514">
    <property type="component" value="Unassembled WGS sequence"/>
</dbReference>
<proteinExistence type="predicted"/>
<dbReference type="Gramene" id="EFJ26709">
    <property type="protein sequence ID" value="EFJ26709"/>
    <property type="gene ID" value="SELMODRAFT_97190"/>
</dbReference>
<dbReference type="AlphaFoldDB" id="D8RND9"/>
<evidence type="ECO:0000313" key="1">
    <source>
        <dbReference type="EMBL" id="EFJ26709.1"/>
    </source>
</evidence>
<evidence type="ECO:0000313" key="2">
    <source>
        <dbReference type="Proteomes" id="UP000001514"/>
    </source>
</evidence>
<dbReference type="KEGG" id="smo:SELMODRAFT_97190"/>
<dbReference type="InParanoid" id="D8RND9"/>
<dbReference type="eggNOG" id="ENOG502S4FE">
    <property type="taxonomic scope" value="Eukaryota"/>
</dbReference>
<reference evidence="1 2" key="1">
    <citation type="journal article" date="2011" name="Science">
        <title>The Selaginella genome identifies genetic changes associated with the evolution of vascular plants.</title>
        <authorList>
            <person name="Banks J.A."/>
            <person name="Nishiyama T."/>
            <person name="Hasebe M."/>
            <person name="Bowman J.L."/>
            <person name="Gribskov M."/>
            <person name="dePamphilis C."/>
            <person name="Albert V.A."/>
            <person name="Aono N."/>
            <person name="Aoyama T."/>
            <person name="Ambrose B.A."/>
            <person name="Ashton N.W."/>
            <person name="Axtell M.J."/>
            <person name="Barker E."/>
            <person name="Barker M.S."/>
            <person name="Bennetzen J.L."/>
            <person name="Bonawitz N.D."/>
            <person name="Chapple C."/>
            <person name="Cheng C."/>
            <person name="Correa L.G."/>
            <person name="Dacre M."/>
            <person name="DeBarry J."/>
            <person name="Dreyer I."/>
            <person name="Elias M."/>
            <person name="Engstrom E.M."/>
            <person name="Estelle M."/>
            <person name="Feng L."/>
            <person name="Finet C."/>
            <person name="Floyd S.K."/>
            <person name="Frommer W.B."/>
            <person name="Fujita T."/>
            <person name="Gramzow L."/>
            <person name="Gutensohn M."/>
            <person name="Harholt J."/>
            <person name="Hattori M."/>
            <person name="Heyl A."/>
            <person name="Hirai T."/>
            <person name="Hiwatashi Y."/>
            <person name="Ishikawa M."/>
            <person name="Iwata M."/>
            <person name="Karol K.G."/>
            <person name="Koehler B."/>
            <person name="Kolukisaoglu U."/>
            <person name="Kubo M."/>
            <person name="Kurata T."/>
            <person name="Lalonde S."/>
            <person name="Li K."/>
            <person name="Li Y."/>
            <person name="Litt A."/>
            <person name="Lyons E."/>
            <person name="Manning G."/>
            <person name="Maruyama T."/>
            <person name="Michael T.P."/>
            <person name="Mikami K."/>
            <person name="Miyazaki S."/>
            <person name="Morinaga S."/>
            <person name="Murata T."/>
            <person name="Mueller-Roeber B."/>
            <person name="Nelson D.R."/>
            <person name="Obara M."/>
            <person name="Oguri Y."/>
            <person name="Olmstead R.G."/>
            <person name="Onodera N."/>
            <person name="Petersen B.L."/>
            <person name="Pils B."/>
            <person name="Prigge M."/>
            <person name="Rensing S.A."/>
            <person name="Riano-Pachon D.M."/>
            <person name="Roberts A.W."/>
            <person name="Sato Y."/>
            <person name="Scheller H.V."/>
            <person name="Schulz B."/>
            <person name="Schulz C."/>
            <person name="Shakirov E.V."/>
            <person name="Shibagaki N."/>
            <person name="Shinohara N."/>
            <person name="Shippen D.E."/>
            <person name="Soerensen I."/>
            <person name="Sotooka R."/>
            <person name="Sugimoto N."/>
            <person name="Sugita M."/>
            <person name="Sumikawa N."/>
            <person name="Tanurdzic M."/>
            <person name="Theissen G."/>
            <person name="Ulvskov P."/>
            <person name="Wakazuki S."/>
            <person name="Weng J.K."/>
            <person name="Willats W.W."/>
            <person name="Wipf D."/>
            <person name="Wolf P.G."/>
            <person name="Yang L."/>
            <person name="Zimmer A.D."/>
            <person name="Zhu Q."/>
            <person name="Mitros T."/>
            <person name="Hellsten U."/>
            <person name="Loque D."/>
            <person name="Otillar R."/>
            <person name="Salamov A."/>
            <person name="Schmutz J."/>
            <person name="Shapiro H."/>
            <person name="Lindquist E."/>
            <person name="Lucas S."/>
            <person name="Rokhsar D."/>
            <person name="Grigoriev I.V."/>
        </authorList>
    </citation>
    <scope>NUCLEOTIDE SEQUENCE [LARGE SCALE GENOMIC DNA]</scope>
</reference>
<dbReference type="FunCoup" id="D8RND9">
    <property type="interactions" value="343"/>
</dbReference>
<dbReference type="PANTHER" id="PTHR36052">
    <property type="entry name" value="EXCITATORY AMINO ACID TRANSPORTER"/>
    <property type="match status" value="1"/>
</dbReference>
<keyword evidence="2" id="KW-1185">Reference proteome</keyword>
<dbReference type="OMA" id="WEAQVER"/>
<accession>D8RND9</accession>
<dbReference type="STRING" id="88036.D8RND9"/>
<dbReference type="HOGENOM" id="CLU_171414_0_0_1"/>